<dbReference type="InterPro" id="IPR036390">
    <property type="entry name" value="WH_DNA-bd_sf"/>
</dbReference>
<keyword evidence="3" id="KW-0804">Transcription</keyword>
<keyword evidence="6" id="KW-1185">Reference proteome</keyword>
<dbReference type="PATRIC" id="fig|159743.3.peg.3387"/>
<keyword evidence="2" id="KW-0238">DNA-binding</keyword>
<sequence length="151" mass="17301">MNNLPPDCSIGMLLGITHRKMSQQLMHRLKPYDISPEQWSVLYQIYQAEGLNQKEIASKAIKDQPTTTRIIDLLDKKGWVQRVNSPQDRRAYLLHLTEAGRQLVEETLPVERGANHDFVNGISPADLEQFRQTLLQVHANLTQSEKQGEND</sequence>
<evidence type="ECO:0000256" key="3">
    <source>
        <dbReference type="ARBA" id="ARBA00023163"/>
    </source>
</evidence>
<name>A0A0D7X3V7_9BACL</name>
<dbReference type="OrthoDB" id="5327581at2"/>
<dbReference type="GO" id="GO:0003677">
    <property type="term" value="F:DNA binding"/>
    <property type="evidence" value="ECO:0007669"/>
    <property type="project" value="UniProtKB-KW"/>
</dbReference>
<organism evidence="5 6">
    <name type="scientific">Paenibacillus terrae</name>
    <dbReference type="NCBI Taxonomy" id="159743"/>
    <lineage>
        <taxon>Bacteria</taxon>
        <taxon>Bacillati</taxon>
        <taxon>Bacillota</taxon>
        <taxon>Bacilli</taxon>
        <taxon>Bacillales</taxon>
        <taxon>Paenibacillaceae</taxon>
        <taxon>Paenibacillus</taxon>
    </lineage>
</organism>
<evidence type="ECO:0000313" key="6">
    <source>
        <dbReference type="Proteomes" id="UP000032534"/>
    </source>
</evidence>
<protein>
    <submittedName>
        <fullName evidence="5">Transcriptional regulator</fullName>
    </submittedName>
</protein>
<dbReference type="EMBL" id="JTHP01000030">
    <property type="protein sequence ID" value="KJD44722.1"/>
    <property type="molecule type" value="Genomic_DNA"/>
</dbReference>
<evidence type="ECO:0000256" key="1">
    <source>
        <dbReference type="ARBA" id="ARBA00023015"/>
    </source>
</evidence>
<dbReference type="PROSITE" id="PS50995">
    <property type="entry name" value="HTH_MARR_2"/>
    <property type="match status" value="1"/>
</dbReference>
<dbReference type="InterPro" id="IPR000835">
    <property type="entry name" value="HTH_MarR-typ"/>
</dbReference>
<dbReference type="PANTHER" id="PTHR42756:SF1">
    <property type="entry name" value="TRANSCRIPTIONAL REPRESSOR OF EMRAB OPERON"/>
    <property type="match status" value="1"/>
</dbReference>
<keyword evidence="1" id="KW-0805">Transcription regulation</keyword>
<evidence type="ECO:0000313" key="5">
    <source>
        <dbReference type="EMBL" id="KJD44722.1"/>
    </source>
</evidence>
<dbReference type="PANTHER" id="PTHR42756">
    <property type="entry name" value="TRANSCRIPTIONAL REGULATOR, MARR"/>
    <property type="match status" value="1"/>
</dbReference>
<accession>A0A0D7X3V7</accession>
<dbReference type="GO" id="GO:0003700">
    <property type="term" value="F:DNA-binding transcription factor activity"/>
    <property type="evidence" value="ECO:0007669"/>
    <property type="project" value="InterPro"/>
</dbReference>
<reference evidence="5 6" key="1">
    <citation type="submission" date="2014-11" db="EMBL/GenBank/DDBJ databases">
        <title>Draft Genome Sequences of Paenibacillus polymyxa NRRL B-30509 and Paenibacillus terrae NRRL B-30644, Strains from a Poultry Environment that Produce Tridecaptin A and Paenicidins.</title>
        <authorList>
            <person name="van Belkum M.J."/>
            <person name="Lohans C.T."/>
            <person name="Vederas J.C."/>
        </authorList>
    </citation>
    <scope>NUCLEOTIDE SEQUENCE [LARGE SCALE GENOMIC DNA]</scope>
    <source>
        <strain evidence="5 6">NRRL B-30644</strain>
    </source>
</reference>
<dbReference type="Pfam" id="PF01047">
    <property type="entry name" value="MarR"/>
    <property type="match status" value="1"/>
</dbReference>
<dbReference type="Proteomes" id="UP000032534">
    <property type="component" value="Unassembled WGS sequence"/>
</dbReference>
<evidence type="ECO:0000256" key="2">
    <source>
        <dbReference type="ARBA" id="ARBA00023125"/>
    </source>
</evidence>
<dbReference type="Gene3D" id="1.10.10.10">
    <property type="entry name" value="Winged helix-like DNA-binding domain superfamily/Winged helix DNA-binding domain"/>
    <property type="match status" value="1"/>
</dbReference>
<dbReference type="InterPro" id="IPR036388">
    <property type="entry name" value="WH-like_DNA-bd_sf"/>
</dbReference>
<proteinExistence type="predicted"/>
<dbReference type="SUPFAM" id="SSF46785">
    <property type="entry name" value="Winged helix' DNA-binding domain"/>
    <property type="match status" value="1"/>
</dbReference>
<gene>
    <name evidence="5" type="ORF">QD47_15230</name>
</gene>
<evidence type="ECO:0000259" key="4">
    <source>
        <dbReference type="PROSITE" id="PS50995"/>
    </source>
</evidence>
<dbReference type="AlphaFoldDB" id="A0A0D7X3V7"/>
<feature type="domain" description="HTH marR-type" evidence="4">
    <location>
        <begin position="7"/>
        <end position="139"/>
    </location>
</feature>
<dbReference type="PRINTS" id="PR00598">
    <property type="entry name" value="HTHMARR"/>
</dbReference>
<dbReference type="SMART" id="SM00347">
    <property type="entry name" value="HTH_MARR"/>
    <property type="match status" value="1"/>
</dbReference>
<comment type="caution">
    <text evidence="5">The sequence shown here is derived from an EMBL/GenBank/DDBJ whole genome shotgun (WGS) entry which is preliminary data.</text>
</comment>
<dbReference type="RefSeq" id="WP_044646945.1">
    <property type="nucleotide sequence ID" value="NZ_JTHP01000030.1"/>
</dbReference>